<dbReference type="PANTHER" id="PTHR36766:SF30">
    <property type="entry name" value="TIR-NBS TYPE DISEASE RESISTANCE PROTEIN-RELATED"/>
    <property type="match status" value="1"/>
</dbReference>
<dbReference type="Gene3D" id="1.20.5.4130">
    <property type="match status" value="1"/>
</dbReference>
<dbReference type="CDD" id="cd14798">
    <property type="entry name" value="RX-CC_like"/>
    <property type="match status" value="1"/>
</dbReference>
<dbReference type="GO" id="GO:0006952">
    <property type="term" value="P:defense response"/>
    <property type="evidence" value="ECO:0007669"/>
    <property type="project" value="UniProtKB-KW"/>
</dbReference>
<dbReference type="InterPro" id="IPR002182">
    <property type="entry name" value="NB-ARC"/>
</dbReference>
<dbReference type="Proteomes" id="UP001141806">
    <property type="component" value="Unassembled WGS sequence"/>
</dbReference>
<evidence type="ECO:0000256" key="3">
    <source>
        <dbReference type="ARBA" id="ARBA00022821"/>
    </source>
</evidence>
<accession>A0A9Q0K1D2</accession>
<feature type="compositionally biased region" description="Polar residues" evidence="4">
    <location>
        <begin position="228"/>
        <end position="241"/>
    </location>
</feature>
<keyword evidence="7" id="KW-1185">Reference proteome</keyword>
<evidence type="ECO:0000259" key="5">
    <source>
        <dbReference type="Pfam" id="PF00931"/>
    </source>
</evidence>
<dbReference type="SUPFAM" id="SSF52540">
    <property type="entry name" value="P-loop containing nucleoside triphosphate hydrolases"/>
    <property type="match status" value="1"/>
</dbReference>
<dbReference type="Pfam" id="PF00931">
    <property type="entry name" value="NB-ARC"/>
    <property type="match status" value="1"/>
</dbReference>
<comment type="caution">
    <text evidence="6">The sequence shown here is derived from an EMBL/GenBank/DDBJ whole genome shotgun (WGS) entry which is preliminary data.</text>
</comment>
<feature type="domain" description="NB-ARC" evidence="5">
    <location>
        <begin position="145"/>
        <end position="215"/>
    </location>
</feature>
<dbReference type="InterPro" id="IPR027417">
    <property type="entry name" value="P-loop_NTPase"/>
</dbReference>
<keyword evidence="3" id="KW-0611">Plant defense</keyword>
<evidence type="ECO:0000256" key="4">
    <source>
        <dbReference type="SAM" id="MobiDB-lite"/>
    </source>
</evidence>
<dbReference type="AlphaFoldDB" id="A0A9Q0K1D2"/>
<dbReference type="GO" id="GO:0043531">
    <property type="term" value="F:ADP binding"/>
    <property type="evidence" value="ECO:0007669"/>
    <property type="project" value="InterPro"/>
</dbReference>
<dbReference type="EMBL" id="JAMYWD010000009">
    <property type="protein sequence ID" value="KAJ4960229.1"/>
    <property type="molecule type" value="Genomic_DNA"/>
</dbReference>
<sequence>MRVKNLIREVREVACLAEDVVGTFHLETEGRDTSRRVSFLTNFISIFEKLKTRHKVGKKIQQIRLKIQEISQSRSSYGIGNIATDREGKNYERQSSLKKWRRSYPYIEEPDFVGFKEDIEILEARLLQREERRPRETLLLFEEEEILNRVDDIWKTGTWDELQAALPDGMSGSKVIITTRNRYVAIYADAGTPAHELSFLEDDESWELFSRKAFPILNMAAPTRTKQDGFSESSVSSTASQRARHRVVPRKARYPVLLLRGLGIEYGFSDGIGKVSPSFARLRAQKRAPCHTPSAFQRTEGAS</sequence>
<feature type="region of interest" description="Disordered" evidence="4">
    <location>
        <begin position="225"/>
        <end position="244"/>
    </location>
</feature>
<name>A0A9Q0K1D2_9MAGN</name>
<dbReference type="InterPro" id="IPR038005">
    <property type="entry name" value="RX-like_CC"/>
</dbReference>
<evidence type="ECO:0000256" key="1">
    <source>
        <dbReference type="ARBA" id="ARBA00022737"/>
    </source>
</evidence>
<reference evidence="6" key="1">
    <citation type="journal article" date="2023" name="Plant J.">
        <title>The genome of the king protea, Protea cynaroides.</title>
        <authorList>
            <person name="Chang J."/>
            <person name="Duong T.A."/>
            <person name="Schoeman C."/>
            <person name="Ma X."/>
            <person name="Roodt D."/>
            <person name="Barker N."/>
            <person name="Li Z."/>
            <person name="Van de Peer Y."/>
            <person name="Mizrachi E."/>
        </authorList>
    </citation>
    <scope>NUCLEOTIDE SEQUENCE</scope>
    <source>
        <tissue evidence="6">Young leaves</tissue>
    </source>
</reference>
<keyword evidence="1" id="KW-0677">Repeat</keyword>
<evidence type="ECO:0000313" key="6">
    <source>
        <dbReference type="EMBL" id="KAJ4960229.1"/>
    </source>
</evidence>
<dbReference type="PANTHER" id="PTHR36766">
    <property type="entry name" value="PLANT BROAD-SPECTRUM MILDEW RESISTANCE PROTEIN RPW8"/>
    <property type="match status" value="1"/>
</dbReference>
<evidence type="ECO:0000313" key="7">
    <source>
        <dbReference type="Proteomes" id="UP001141806"/>
    </source>
</evidence>
<protein>
    <recommendedName>
        <fullName evidence="5">NB-ARC domain-containing protein</fullName>
    </recommendedName>
</protein>
<evidence type="ECO:0000256" key="2">
    <source>
        <dbReference type="ARBA" id="ARBA00022741"/>
    </source>
</evidence>
<keyword evidence="2" id="KW-0547">Nucleotide-binding</keyword>
<organism evidence="6 7">
    <name type="scientific">Protea cynaroides</name>
    <dbReference type="NCBI Taxonomy" id="273540"/>
    <lineage>
        <taxon>Eukaryota</taxon>
        <taxon>Viridiplantae</taxon>
        <taxon>Streptophyta</taxon>
        <taxon>Embryophyta</taxon>
        <taxon>Tracheophyta</taxon>
        <taxon>Spermatophyta</taxon>
        <taxon>Magnoliopsida</taxon>
        <taxon>Proteales</taxon>
        <taxon>Proteaceae</taxon>
        <taxon>Protea</taxon>
    </lineage>
</organism>
<proteinExistence type="predicted"/>
<gene>
    <name evidence="6" type="ORF">NE237_020139</name>
</gene>
<dbReference type="OrthoDB" id="646178at2759"/>